<evidence type="ECO:0000256" key="5">
    <source>
        <dbReference type="SAM" id="Phobius"/>
    </source>
</evidence>
<feature type="transmembrane region" description="Helical" evidence="5">
    <location>
        <begin position="157"/>
        <end position="175"/>
    </location>
</feature>
<dbReference type="GO" id="GO:0016874">
    <property type="term" value="F:ligase activity"/>
    <property type="evidence" value="ECO:0007669"/>
    <property type="project" value="UniProtKB-KW"/>
</dbReference>
<feature type="transmembrane region" description="Helical" evidence="5">
    <location>
        <begin position="237"/>
        <end position="255"/>
    </location>
</feature>
<feature type="transmembrane region" description="Helical" evidence="5">
    <location>
        <begin position="372"/>
        <end position="388"/>
    </location>
</feature>
<feature type="domain" description="O-antigen ligase-related" evidence="6">
    <location>
        <begin position="197"/>
        <end position="353"/>
    </location>
</feature>
<keyword evidence="4 5" id="KW-0472">Membrane</keyword>
<dbReference type="GO" id="GO:0016020">
    <property type="term" value="C:membrane"/>
    <property type="evidence" value="ECO:0007669"/>
    <property type="project" value="UniProtKB-SubCell"/>
</dbReference>
<feature type="transmembrane region" description="Helical" evidence="5">
    <location>
        <begin position="187"/>
        <end position="207"/>
    </location>
</feature>
<feature type="transmembrane region" description="Helical" evidence="5">
    <location>
        <begin position="339"/>
        <end position="360"/>
    </location>
</feature>
<dbReference type="AlphaFoldDB" id="A0A557P5M7"/>
<dbReference type="Pfam" id="PF04932">
    <property type="entry name" value="Wzy_C"/>
    <property type="match status" value="1"/>
</dbReference>
<dbReference type="InterPro" id="IPR051533">
    <property type="entry name" value="WaaL-like"/>
</dbReference>
<feature type="transmembrane region" description="Helical" evidence="5">
    <location>
        <begin position="31"/>
        <end position="47"/>
    </location>
</feature>
<dbReference type="OrthoDB" id="8576060at2"/>
<dbReference type="RefSeq" id="WP_144388321.1">
    <property type="nucleotide sequence ID" value="NZ_CANNCB010000041.1"/>
</dbReference>
<feature type="transmembrane region" description="Helical" evidence="5">
    <location>
        <begin position="56"/>
        <end position="76"/>
    </location>
</feature>
<dbReference type="EMBL" id="VMKJ01000020">
    <property type="protein sequence ID" value="TVO35954.1"/>
    <property type="molecule type" value="Genomic_DNA"/>
</dbReference>
<reference evidence="7 8" key="1">
    <citation type="submission" date="2019-07" db="EMBL/GenBank/DDBJ databases">
        <title>The draft genome sequence of Vibrio algivorus M1486.</title>
        <authorList>
            <person name="Meng X."/>
        </authorList>
    </citation>
    <scope>NUCLEOTIDE SEQUENCE [LARGE SCALE GENOMIC DNA]</scope>
    <source>
        <strain evidence="7 8">M1486</strain>
    </source>
</reference>
<evidence type="ECO:0000256" key="4">
    <source>
        <dbReference type="ARBA" id="ARBA00023136"/>
    </source>
</evidence>
<feature type="transmembrane region" description="Helical" evidence="5">
    <location>
        <begin position="88"/>
        <end position="104"/>
    </location>
</feature>
<feature type="transmembrane region" description="Helical" evidence="5">
    <location>
        <begin position="213"/>
        <end position="230"/>
    </location>
</feature>
<evidence type="ECO:0000313" key="8">
    <source>
        <dbReference type="Proteomes" id="UP000319828"/>
    </source>
</evidence>
<dbReference type="Proteomes" id="UP000319828">
    <property type="component" value="Unassembled WGS sequence"/>
</dbReference>
<feature type="transmembrane region" description="Helical" evidence="5">
    <location>
        <begin position="394"/>
        <end position="416"/>
    </location>
</feature>
<evidence type="ECO:0000256" key="3">
    <source>
        <dbReference type="ARBA" id="ARBA00022989"/>
    </source>
</evidence>
<dbReference type="InterPro" id="IPR007016">
    <property type="entry name" value="O-antigen_ligase-rel_domated"/>
</dbReference>
<organism evidence="7 8">
    <name type="scientific">Vibrio algivorus</name>
    <dbReference type="NCBI Taxonomy" id="1667024"/>
    <lineage>
        <taxon>Bacteria</taxon>
        <taxon>Pseudomonadati</taxon>
        <taxon>Pseudomonadota</taxon>
        <taxon>Gammaproteobacteria</taxon>
        <taxon>Vibrionales</taxon>
        <taxon>Vibrionaceae</taxon>
        <taxon>Vibrio</taxon>
    </lineage>
</organism>
<dbReference type="PANTHER" id="PTHR37422">
    <property type="entry name" value="TEICHURONIC ACID BIOSYNTHESIS PROTEIN TUAE"/>
    <property type="match status" value="1"/>
</dbReference>
<comment type="caution">
    <text evidence="7">The sequence shown here is derived from an EMBL/GenBank/DDBJ whole genome shotgun (WGS) entry which is preliminary data.</text>
</comment>
<name>A0A557P5M7_9VIBR</name>
<proteinExistence type="predicted"/>
<evidence type="ECO:0000256" key="1">
    <source>
        <dbReference type="ARBA" id="ARBA00004141"/>
    </source>
</evidence>
<keyword evidence="3 5" id="KW-1133">Transmembrane helix</keyword>
<comment type="subcellular location">
    <subcellularLocation>
        <location evidence="1">Membrane</location>
        <topology evidence="1">Multi-pass membrane protein</topology>
    </subcellularLocation>
</comment>
<dbReference type="PANTHER" id="PTHR37422:SF13">
    <property type="entry name" value="LIPOPOLYSACCHARIDE BIOSYNTHESIS PROTEIN PA4999-RELATED"/>
    <property type="match status" value="1"/>
</dbReference>
<keyword evidence="7" id="KW-0436">Ligase</keyword>
<accession>A0A557P5M7</accession>
<protein>
    <submittedName>
        <fullName evidence="7">O-antigen ligase family protein</fullName>
    </submittedName>
</protein>
<feature type="transmembrane region" description="Helical" evidence="5">
    <location>
        <begin position="7"/>
        <end position="25"/>
    </location>
</feature>
<feature type="transmembrane region" description="Helical" evidence="5">
    <location>
        <begin position="111"/>
        <end position="130"/>
    </location>
</feature>
<evidence type="ECO:0000259" key="6">
    <source>
        <dbReference type="Pfam" id="PF04932"/>
    </source>
</evidence>
<evidence type="ECO:0000256" key="2">
    <source>
        <dbReference type="ARBA" id="ARBA00022692"/>
    </source>
</evidence>
<keyword evidence="2 5" id="KW-0812">Transmembrane</keyword>
<gene>
    <name evidence="7" type="ORF">FOF44_10590</name>
</gene>
<sequence length="426" mass="49136">MIKKIDFNLFMFICVCFYIALKFTYRPIGDVFQTIIILLSIPTIYIYRKEIIKDPIFWIFSSLIIIPIISWTNSLYAIPELAKDKPNAFIFINLFWFVFPAIWLKGSKYRMNIFILAYCFGFLLACYLKSDNFIQELLQGLNGVRVDFNVHNAQHTGMMSGIGFIVSLYVCISNVSDAFHKKSHKTTWLIILLSVISIISMLTIAIISQSRQVWLATLVALALSPIYYIIIHKKVSFKVLAPLIIILISSVLLAAQSKIIEKRSEAESNVITSALSGNINNIPFDSAGTRLNFWLEAEKWFVKNPLLGTGEDTRSLVISEAKSFPDWVKKKYWHLHNSLIEILVSYGLLGFIATMALYFWLYRSIPNRNELLNIKLLATIMITYWLVVNNFESYFFWKTGEVVNTFILTCIYTYYLSSREKKESCS</sequence>
<evidence type="ECO:0000313" key="7">
    <source>
        <dbReference type="EMBL" id="TVO35954.1"/>
    </source>
</evidence>